<dbReference type="PANTHER" id="PTHR15327">
    <property type="entry name" value="MICROFIBRIL-ASSOCIATED PROTEIN"/>
    <property type="match status" value="1"/>
</dbReference>
<sequence length="518" mass="57963">MAPKLTNPLRPVARYRKGQAPANAVASDSDSDDEQQQQEEEEEQLKAEQSEDEKPNVGAGRGAGSGRINVALRQVEVDSKGQVKVGGREEVGRTVQEQGEGSSSEYETDSEDEKPPKPVFKPKMPKAESEEGSSEYETDSEEEAPAPIYKPVFVSKRNRDTIAERDAALDPEVIEARRLAELEERKKQSHDLVADSILRELASKDAEQAFPDVDDTDGLDPTAEFEEWKLRELMRIKRDKEALYAREKEREEVEARRALPETLRLKEDTERAKKSREEKQKGNQVFMQKYHHKGAFYTDSEVLKKHDYSAPTASTVRDMASLPKAMQVRNFGKASQSKYTHLAAEDTTKGDAGWAKKTGAAGGAAGGCFACGGPHLKRDCPQLANAGPSGSNGSAMGGAEGGPSRERDGGWGSRPPPRRDDERDGGDRYARPPPPRERERERLDYGGRGERERRDDRGYGRDERDRDGRYGSSRGGGGGGGYYRDERRRSRSRSKSPPPRRRDERDDRDRDEKRRRVD</sequence>
<dbReference type="AlphaFoldDB" id="A0A1Y2CP60"/>
<dbReference type="Pfam" id="PF06991">
    <property type="entry name" value="MFAP1"/>
    <property type="match status" value="1"/>
</dbReference>
<feature type="compositionally biased region" description="Basic and acidic residues" evidence="1">
    <location>
        <begin position="75"/>
        <end position="92"/>
    </location>
</feature>
<dbReference type="EMBL" id="MCGR01000113">
    <property type="protein sequence ID" value="ORY48829.1"/>
    <property type="molecule type" value="Genomic_DNA"/>
</dbReference>
<feature type="compositionally biased region" description="Basic and acidic residues" evidence="1">
    <location>
        <begin position="264"/>
        <end position="281"/>
    </location>
</feature>
<organism evidence="3 4">
    <name type="scientific">Leucosporidium creatinivorum</name>
    <dbReference type="NCBI Taxonomy" id="106004"/>
    <lineage>
        <taxon>Eukaryota</taxon>
        <taxon>Fungi</taxon>
        <taxon>Dikarya</taxon>
        <taxon>Basidiomycota</taxon>
        <taxon>Pucciniomycotina</taxon>
        <taxon>Microbotryomycetes</taxon>
        <taxon>Leucosporidiales</taxon>
        <taxon>Leucosporidium</taxon>
    </lineage>
</organism>
<name>A0A1Y2CP60_9BASI</name>
<evidence type="ECO:0000313" key="3">
    <source>
        <dbReference type="EMBL" id="ORY48829.1"/>
    </source>
</evidence>
<feature type="compositionally biased region" description="Low complexity" evidence="1">
    <location>
        <begin position="96"/>
        <end position="105"/>
    </location>
</feature>
<evidence type="ECO:0000313" key="4">
    <source>
        <dbReference type="Proteomes" id="UP000193467"/>
    </source>
</evidence>
<dbReference type="InterPro" id="IPR009730">
    <property type="entry name" value="MFAP1_C"/>
</dbReference>
<dbReference type="Proteomes" id="UP000193467">
    <property type="component" value="Unassembled WGS sequence"/>
</dbReference>
<comment type="caution">
    <text evidence="3">The sequence shown here is derived from an EMBL/GenBank/DDBJ whole genome shotgun (WGS) entry which is preliminary data.</text>
</comment>
<feature type="compositionally biased region" description="Basic and acidic residues" evidence="1">
    <location>
        <begin position="417"/>
        <end position="469"/>
    </location>
</feature>
<dbReference type="STRING" id="106004.A0A1Y2CP60"/>
<feature type="compositionally biased region" description="Acidic residues" evidence="1">
    <location>
        <begin position="130"/>
        <end position="144"/>
    </location>
</feature>
<dbReference type="InterPro" id="IPR033194">
    <property type="entry name" value="MFAP1"/>
</dbReference>
<accession>A0A1Y2CP60</accession>
<proteinExistence type="predicted"/>
<feature type="compositionally biased region" description="Basic and acidic residues" evidence="1">
    <location>
        <begin position="500"/>
        <end position="518"/>
    </location>
</feature>
<dbReference type="InParanoid" id="A0A1Y2CP60"/>
<protein>
    <submittedName>
        <fullName evidence="3">Splicing factor, Prp19-binding domain-domain-containing protein</fullName>
    </submittedName>
</protein>
<gene>
    <name evidence="3" type="ORF">BCR35DRAFT_310841</name>
</gene>
<feature type="region of interest" description="Disordered" evidence="1">
    <location>
        <begin position="1"/>
        <end position="149"/>
    </location>
</feature>
<feature type="region of interest" description="Disordered" evidence="1">
    <location>
        <begin position="374"/>
        <end position="518"/>
    </location>
</feature>
<feature type="domain" description="Micro-fibrillar-associated protein 1 C-terminal" evidence="2">
    <location>
        <begin position="140"/>
        <end position="347"/>
    </location>
</feature>
<feature type="compositionally biased region" description="Acidic residues" evidence="1">
    <location>
        <begin position="29"/>
        <end position="43"/>
    </location>
</feature>
<evidence type="ECO:0000256" key="1">
    <source>
        <dbReference type="SAM" id="MobiDB-lite"/>
    </source>
</evidence>
<feature type="compositionally biased region" description="Gly residues" evidence="1">
    <location>
        <begin position="473"/>
        <end position="482"/>
    </location>
</feature>
<keyword evidence="4" id="KW-1185">Reference proteome</keyword>
<evidence type="ECO:0000259" key="2">
    <source>
        <dbReference type="Pfam" id="PF06991"/>
    </source>
</evidence>
<feature type="region of interest" description="Disordered" evidence="1">
    <location>
        <begin position="264"/>
        <end position="283"/>
    </location>
</feature>
<reference evidence="3 4" key="1">
    <citation type="submission" date="2016-07" db="EMBL/GenBank/DDBJ databases">
        <title>Pervasive Adenine N6-methylation of Active Genes in Fungi.</title>
        <authorList>
            <consortium name="DOE Joint Genome Institute"/>
            <person name="Mondo S.J."/>
            <person name="Dannebaum R.O."/>
            <person name="Kuo R.C."/>
            <person name="Labutti K."/>
            <person name="Haridas S."/>
            <person name="Kuo A."/>
            <person name="Salamov A."/>
            <person name="Ahrendt S.R."/>
            <person name="Lipzen A."/>
            <person name="Sullivan W."/>
            <person name="Andreopoulos W.B."/>
            <person name="Clum A."/>
            <person name="Lindquist E."/>
            <person name="Daum C."/>
            <person name="Ramamoorthy G.K."/>
            <person name="Gryganskyi A."/>
            <person name="Culley D."/>
            <person name="Magnuson J.K."/>
            <person name="James T.Y."/>
            <person name="O'Malley M.A."/>
            <person name="Stajich J.E."/>
            <person name="Spatafora J.W."/>
            <person name="Visel A."/>
            <person name="Grigoriev I.V."/>
        </authorList>
    </citation>
    <scope>NUCLEOTIDE SEQUENCE [LARGE SCALE GENOMIC DNA]</scope>
    <source>
        <strain evidence="3 4">62-1032</strain>
    </source>
</reference>
<feature type="compositionally biased region" description="Basic and acidic residues" evidence="1">
    <location>
        <begin position="44"/>
        <end position="55"/>
    </location>
</feature>
<dbReference type="OrthoDB" id="1111734at2759"/>